<sequence length="142" mass="16347">MTTNIRTYKNTYIHTYIHTNPCPRVPGQTIKVHIPEHIIPYVSSRKSLLYYYALLFAPPLIILNDPPTLHCPQTLLHLPAALCFGEVSQVRRFGQNRPYLDHPRIPKNQKRTYSSSEKVLPTFERILTPGSVGRLHSTWLAC</sequence>
<reference evidence="1 2" key="1">
    <citation type="submission" date="2019-05" db="EMBL/GenBank/DDBJ databases">
        <title>Another draft genome of Portunus trituberculatus and its Hox gene families provides insights of decapod evolution.</title>
        <authorList>
            <person name="Jeong J.-H."/>
            <person name="Song I."/>
            <person name="Kim S."/>
            <person name="Choi T."/>
            <person name="Kim D."/>
            <person name="Ryu S."/>
            <person name="Kim W."/>
        </authorList>
    </citation>
    <scope>NUCLEOTIDE SEQUENCE [LARGE SCALE GENOMIC DNA]</scope>
    <source>
        <tissue evidence="1">Muscle</tissue>
    </source>
</reference>
<dbReference type="AlphaFoldDB" id="A0A5B7JGV5"/>
<accession>A0A5B7JGV5</accession>
<name>A0A5B7JGV5_PORTR</name>
<comment type="caution">
    <text evidence="1">The sequence shown here is derived from an EMBL/GenBank/DDBJ whole genome shotgun (WGS) entry which is preliminary data.</text>
</comment>
<keyword evidence="2" id="KW-1185">Reference proteome</keyword>
<organism evidence="1 2">
    <name type="scientific">Portunus trituberculatus</name>
    <name type="common">Swimming crab</name>
    <name type="synonym">Neptunus trituberculatus</name>
    <dbReference type="NCBI Taxonomy" id="210409"/>
    <lineage>
        <taxon>Eukaryota</taxon>
        <taxon>Metazoa</taxon>
        <taxon>Ecdysozoa</taxon>
        <taxon>Arthropoda</taxon>
        <taxon>Crustacea</taxon>
        <taxon>Multicrustacea</taxon>
        <taxon>Malacostraca</taxon>
        <taxon>Eumalacostraca</taxon>
        <taxon>Eucarida</taxon>
        <taxon>Decapoda</taxon>
        <taxon>Pleocyemata</taxon>
        <taxon>Brachyura</taxon>
        <taxon>Eubrachyura</taxon>
        <taxon>Portunoidea</taxon>
        <taxon>Portunidae</taxon>
        <taxon>Portuninae</taxon>
        <taxon>Portunus</taxon>
    </lineage>
</organism>
<dbReference type="EMBL" id="VSRR010091584">
    <property type="protein sequence ID" value="MPC92527.1"/>
    <property type="molecule type" value="Genomic_DNA"/>
</dbReference>
<protein>
    <submittedName>
        <fullName evidence="1">Uncharacterized protein</fullName>
    </submittedName>
</protein>
<proteinExistence type="predicted"/>
<evidence type="ECO:0000313" key="2">
    <source>
        <dbReference type="Proteomes" id="UP000324222"/>
    </source>
</evidence>
<gene>
    <name evidence="1" type="ORF">E2C01_087620</name>
</gene>
<evidence type="ECO:0000313" key="1">
    <source>
        <dbReference type="EMBL" id="MPC92527.1"/>
    </source>
</evidence>
<dbReference type="Proteomes" id="UP000324222">
    <property type="component" value="Unassembled WGS sequence"/>
</dbReference>